<protein>
    <submittedName>
        <fullName evidence="2">Uncharacterized protein</fullName>
    </submittedName>
</protein>
<dbReference type="Proteomes" id="UP000813385">
    <property type="component" value="Unassembled WGS sequence"/>
</dbReference>
<evidence type="ECO:0000313" key="2">
    <source>
        <dbReference type="EMBL" id="KAH7353561.1"/>
    </source>
</evidence>
<name>A0A8K0T7N1_9PEZI</name>
<dbReference type="OrthoDB" id="3902588at2759"/>
<feature type="compositionally biased region" description="Basic and acidic residues" evidence="1">
    <location>
        <begin position="9"/>
        <end position="46"/>
    </location>
</feature>
<comment type="caution">
    <text evidence="2">The sequence shown here is derived from an EMBL/GenBank/DDBJ whole genome shotgun (WGS) entry which is preliminary data.</text>
</comment>
<feature type="compositionally biased region" description="Basic and acidic residues" evidence="1">
    <location>
        <begin position="129"/>
        <end position="142"/>
    </location>
</feature>
<feature type="region of interest" description="Disordered" evidence="1">
    <location>
        <begin position="113"/>
        <end position="149"/>
    </location>
</feature>
<sequence>MWDVVWTDPAKESRKEHRERKVTEREHHRQEEERRQKQHRDEFHHGDICDCSQITTYPQGRSPSSLDVATSKLAEVTIRPLRQWTTSSSERSSEYSRESVYWPQGINRESKVPKGSFNDLLIDNPVPDAEGRPGREPRESRESIASSFLGRSDSTQIQRSAVLQTFFFNQYLGPGSNITRWVQISVTTVPLETSIHCIGSTVLISANGPG</sequence>
<reference evidence="2" key="1">
    <citation type="journal article" date="2021" name="Nat. Commun.">
        <title>Genetic determinants of endophytism in the Arabidopsis root mycobiome.</title>
        <authorList>
            <person name="Mesny F."/>
            <person name="Miyauchi S."/>
            <person name="Thiergart T."/>
            <person name="Pickel B."/>
            <person name="Atanasova L."/>
            <person name="Karlsson M."/>
            <person name="Huettel B."/>
            <person name="Barry K.W."/>
            <person name="Haridas S."/>
            <person name="Chen C."/>
            <person name="Bauer D."/>
            <person name="Andreopoulos W."/>
            <person name="Pangilinan J."/>
            <person name="LaButti K."/>
            <person name="Riley R."/>
            <person name="Lipzen A."/>
            <person name="Clum A."/>
            <person name="Drula E."/>
            <person name="Henrissat B."/>
            <person name="Kohler A."/>
            <person name="Grigoriev I.V."/>
            <person name="Martin F.M."/>
            <person name="Hacquard S."/>
        </authorList>
    </citation>
    <scope>NUCLEOTIDE SEQUENCE</scope>
    <source>
        <strain evidence="2">MPI-CAGE-AT-0016</strain>
    </source>
</reference>
<gene>
    <name evidence="2" type="ORF">B0T11DRAFT_287036</name>
</gene>
<evidence type="ECO:0000313" key="3">
    <source>
        <dbReference type="Proteomes" id="UP000813385"/>
    </source>
</evidence>
<accession>A0A8K0T7N1</accession>
<organism evidence="2 3">
    <name type="scientific">Plectosphaerella cucumerina</name>
    <dbReference type="NCBI Taxonomy" id="40658"/>
    <lineage>
        <taxon>Eukaryota</taxon>
        <taxon>Fungi</taxon>
        <taxon>Dikarya</taxon>
        <taxon>Ascomycota</taxon>
        <taxon>Pezizomycotina</taxon>
        <taxon>Sordariomycetes</taxon>
        <taxon>Hypocreomycetidae</taxon>
        <taxon>Glomerellales</taxon>
        <taxon>Plectosphaerellaceae</taxon>
        <taxon>Plectosphaerella</taxon>
    </lineage>
</organism>
<evidence type="ECO:0000256" key="1">
    <source>
        <dbReference type="SAM" id="MobiDB-lite"/>
    </source>
</evidence>
<dbReference type="EMBL" id="JAGPXD010000005">
    <property type="protein sequence ID" value="KAH7353561.1"/>
    <property type="molecule type" value="Genomic_DNA"/>
</dbReference>
<keyword evidence="3" id="KW-1185">Reference proteome</keyword>
<feature type="region of interest" description="Disordered" evidence="1">
    <location>
        <begin position="1"/>
        <end position="46"/>
    </location>
</feature>
<proteinExistence type="predicted"/>
<dbReference type="AlphaFoldDB" id="A0A8K0T7N1"/>